<feature type="transmembrane region" description="Helical" evidence="1">
    <location>
        <begin position="562"/>
        <end position="582"/>
    </location>
</feature>
<feature type="transmembrane region" description="Helical" evidence="1">
    <location>
        <begin position="310"/>
        <end position="328"/>
    </location>
</feature>
<feature type="transmembrane region" description="Helical" evidence="1">
    <location>
        <begin position="522"/>
        <end position="541"/>
    </location>
</feature>
<keyword evidence="1" id="KW-0472">Membrane</keyword>
<feature type="transmembrane region" description="Helical" evidence="1">
    <location>
        <begin position="641"/>
        <end position="660"/>
    </location>
</feature>
<feature type="transmembrane region" description="Helical" evidence="1">
    <location>
        <begin position="588"/>
        <end position="611"/>
    </location>
</feature>
<dbReference type="AlphaFoldDB" id="A0A933MK69"/>
<dbReference type="GO" id="GO:0080120">
    <property type="term" value="P:CAAX-box protein maturation"/>
    <property type="evidence" value="ECO:0007669"/>
    <property type="project" value="UniProtKB-ARBA"/>
</dbReference>
<dbReference type="InterPro" id="IPR003675">
    <property type="entry name" value="Rce1/LyrA-like_dom"/>
</dbReference>
<evidence type="ECO:0000259" key="2">
    <source>
        <dbReference type="Pfam" id="PF02517"/>
    </source>
</evidence>
<keyword evidence="3" id="KW-0482">Metalloprotease</keyword>
<sequence>MNLKKITAVYKKELKDTLRDKRTILMMCLVPIVMYPVLFVLMGQIQSAGMAKLELEKSRIAIKSKAPVYLDSLLKNDDNLCIVSSEDPMADLKNGSIHGIVDIKTMTIKKSQAISDSILIYYDGAVERSQMANSRTAKLVEQYKRQTQKDNVSRAGLDTAILEPFGWRSGNIAPPSRMGGRILGLLIPLFLVITIVMGAMYPAIDLTAGEKERGTLETILTAPIAKMDLFLGKYLTVSTIAIITGILNLVSMMMTFGLGFIQLGAISGKMDFSLSPLMLVLILFMLIPLALFIGAVLLSVSLFARSFKDAQNIITPVYLALMMPTFIALSPGIRLNGFLALVPITNITLLFKDLLLNTFSAEMIFLVFLSNSVFALLGIMTVSRLFGSEQVLMAEGKGLQFSFKRFRIRPVDVLPLSTAVIICTIIMILLFYVAGVLQLRMNHWSMAITEWGLILMPVLLSLWYFKANYRMSLHLRGFNFGAGLGTMLLCIGSMGLTVWVGLVQAKLFPESVKALEPLQKMLGVNVLGISPWLGVFLFGFGPGICEELFFRGMLLSSFRKKMAPAAAIVAVALLFGIFHMSIFRFVPAFLLGIYLTYVVYRTGSIYLSILAHTLNNSFAVLLIHSPTLASKFMWLTGEKPFPPQALAVMTGLVILGVFCIHHSTRLTDSK</sequence>
<keyword evidence="1" id="KW-1133">Transmembrane helix</keyword>
<dbReference type="Pfam" id="PF12679">
    <property type="entry name" value="ABC2_membrane_2"/>
    <property type="match status" value="1"/>
</dbReference>
<feature type="transmembrane region" description="Helical" evidence="1">
    <location>
        <begin position="335"/>
        <end position="351"/>
    </location>
</feature>
<gene>
    <name evidence="3" type="ORF">HY768_04235</name>
</gene>
<feature type="transmembrane region" description="Helical" evidence="1">
    <location>
        <begin position="443"/>
        <end position="465"/>
    </location>
</feature>
<feature type="transmembrane region" description="Helical" evidence="1">
    <location>
        <begin position="182"/>
        <end position="204"/>
    </location>
</feature>
<dbReference type="PANTHER" id="PTHR43471">
    <property type="entry name" value="ABC TRANSPORTER PERMEASE"/>
    <property type="match status" value="1"/>
</dbReference>
<dbReference type="GO" id="GO:0004175">
    <property type="term" value="F:endopeptidase activity"/>
    <property type="evidence" value="ECO:0007669"/>
    <property type="project" value="UniProtKB-ARBA"/>
</dbReference>
<dbReference type="EMBL" id="JACQXR010000051">
    <property type="protein sequence ID" value="MBI4726425.1"/>
    <property type="molecule type" value="Genomic_DNA"/>
</dbReference>
<proteinExistence type="predicted"/>
<feature type="transmembrane region" description="Helical" evidence="1">
    <location>
        <begin position="413"/>
        <end position="437"/>
    </location>
</feature>
<feature type="transmembrane region" description="Helical" evidence="1">
    <location>
        <begin position="240"/>
        <end position="265"/>
    </location>
</feature>
<dbReference type="GO" id="GO:0008237">
    <property type="term" value="F:metallopeptidase activity"/>
    <property type="evidence" value="ECO:0007669"/>
    <property type="project" value="UniProtKB-KW"/>
</dbReference>
<evidence type="ECO:0000256" key="1">
    <source>
        <dbReference type="SAM" id="Phobius"/>
    </source>
</evidence>
<reference evidence="3" key="1">
    <citation type="submission" date="2020-07" db="EMBL/GenBank/DDBJ databases">
        <title>Huge and variable diversity of episymbiotic CPR bacteria and DPANN archaea in groundwater ecosystems.</title>
        <authorList>
            <person name="He C.Y."/>
            <person name="Keren R."/>
            <person name="Whittaker M."/>
            <person name="Farag I.F."/>
            <person name="Doudna J."/>
            <person name="Cate J.H.D."/>
            <person name="Banfield J.F."/>
        </authorList>
    </citation>
    <scope>NUCLEOTIDE SEQUENCE</scope>
    <source>
        <strain evidence="3">NC_groundwater_1520_Pr4_B-0.1um_53_5</strain>
    </source>
</reference>
<comment type="caution">
    <text evidence="3">The sequence shown here is derived from an EMBL/GenBank/DDBJ whole genome shotgun (WGS) entry which is preliminary data.</text>
</comment>
<dbReference type="GO" id="GO:0140359">
    <property type="term" value="F:ABC-type transporter activity"/>
    <property type="evidence" value="ECO:0007669"/>
    <property type="project" value="InterPro"/>
</dbReference>
<keyword evidence="1" id="KW-0812">Transmembrane</keyword>
<feature type="transmembrane region" description="Helical" evidence="1">
    <location>
        <begin position="363"/>
        <end position="387"/>
    </location>
</feature>
<dbReference type="GO" id="GO:0005886">
    <property type="term" value="C:plasma membrane"/>
    <property type="evidence" value="ECO:0007669"/>
    <property type="project" value="UniProtKB-SubCell"/>
</dbReference>
<feature type="transmembrane region" description="Helical" evidence="1">
    <location>
        <begin position="477"/>
        <end position="502"/>
    </location>
</feature>
<dbReference type="NCBIfam" id="NF041647">
    <property type="entry name" value="ABC_perm_CPBP"/>
    <property type="match status" value="1"/>
</dbReference>
<evidence type="ECO:0000313" key="4">
    <source>
        <dbReference type="Proteomes" id="UP000736328"/>
    </source>
</evidence>
<keyword evidence="3" id="KW-0378">Hydrolase</keyword>
<evidence type="ECO:0000313" key="3">
    <source>
        <dbReference type="EMBL" id="MBI4726425.1"/>
    </source>
</evidence>
<keyword evidence="3" id="KW-0645">Protease</keyword>
<feature type="domain" description="CAAX prenyl protease 2/Lysostaphin resistance protein A-like" evidence="2">
    <location>
        <begin position="530"/>
        <end position="617"/>
    </location>
</feature>
<dbReference type="Pfam" id="PF02517">
    <property type="entry name" value="Rce1-like"/>
    <property type="match status" value="1"/>
</dbReference>
<protein>
    <submittedName>
        <fullName evidence="3">CPBP family intramembrane metalloprotease</fullName>
    </submittedName>
</protein>
<dbReference type="PANTHER" id="PTHR43471:SF3">
    <property type="entry name" value="ABC TRANSPORTER PERMEASE PROTEIN NATB"/>
    <property type="match status" value="1"/>
</dbReference>
<feature type="transmembrane region" description="Helical" evidence="1">
    <location>
        <begin position="24"/>
        <end position="42"/>
    </location>
</feature>
<organism evidence="3 4">
    <name type="scientific">candidate division TA06 bacterium</name>
    <dbReference type="NCBI Taxonomy" id="2250710"/>
    <lineage>
        <taxon>Bacteria</taxon>
        <taxon>Bacteria division TA06</taxon>
    </lineage>
</organism>
<name>A0A933MK69_UNCT6</name>
<dbReference type="Proteomes" id="UP000736328">
    <property type="component" value="Unassembled WGS sequence"/>
</dbReference>
<accession>A0A933MK69</accession>
<feature type="transmembrane region" description="Helical" evidence="1">
    <location>
        <begin position="277"/>
        <end position="304"/>
    </location>
</feature>